<name>A0A6J5SKP9_9CAUD</name>
<dbReference type="InterPro" id="IPR027434">
    <property type="entry name" value="Homing_endonucl"/>
</dbReference>
<evidence type="ECO:0000313" key="1">
    <source>
        <dbReference type="EMBL" id="CAB4215014.1"/>
    </source>
</evidence>
<evidence type="ECO:0008006" key="3">
    <source>
        <dbReference type="Google" id="ProtNLM"/>
    </source>
</evidence>
<accession>A0A6J5SKP9</accession>
<reference evidence="1" key="1">
    <citation type="submission" date="2020-05" db="EMBL/GenBank/DDBJ databases">
        <authorList>
            <person name="Chiriac C."/>
            <person name="Salcher M."/>
            <person name="Ghai R."/>
            <person name="Kavagutti S V."/>
        </authorList>
    </citation>
    <scope>NUCLEOTIDE SEQUENCE</scope>
</reference>
<evidence type="ECO:0000313" key="2">
    <source>
        <dbReference type="EMBL" id="CAB4219650.1"/>
    </source>
</evidence>
<proteinExistence type="predicted"/>
<dbReference type="EMBL" id="LR797480">
    <property type="protein sequence ID" value="CAB4219650.1"/>
    <property type="molecule type" value="Genomic_DNA"/>
</dbReference>
<gene>
    <name evidence="1" type="ORF">UFOVP1467_47</name>
    <name evidence="2" type="ORF">UFOVP1616_31</name>
</gene>
<dbReference type="Gene3D" id="3.10.28.10">
    <property type="entry name" value="Homing endonucleases"/>
    <property type="match status" value="1"/>
</dbReference>
<sequence>MVTTAVCYNKSMNILTDARLAWLAALIDGEGSVMLIKRVPSATAKTQRNPHYRAVVGIYNTDVRLMDAIVEHTGINRVYSHTRLERENHKKTAYSWRMVAEDIRTLGPLLLPWLVCKKEQMALLLEALELASLNTPRKGEKLVRQPTTRRDEIAVAISELNRKGRFTITEGSE</sequence>
<organism evidence="1">
    <name type="scientific">uncultured Caudovirales phage</name>
    <dbReference type="NCBI Taxonomy" id="2100421"/>
    <lineage>
        <taxon>Viruses</taxon>
        <taxon>Duplodnaviria</taxon>
        <taxon>Heunggongvirae</taxon>
        <taxon>Uroviricota</taxon>
        <taxon>Caudoviricetes</taxon>
        <taxon>Peduoviridae</taxon>
        <taxon>Maltschvirus</taxon>
        <taxon>Maltschvirus maltsch</taxon>
    </lineage>
</organism>
<dbReference type="SUPFAM" id="SSF55608">
    <property type="entry name" value="Homing endonucleases"/>
    <property type="match status" value="1"/>
</dbReference>
<dbReference type="EMBL" id="LR797420">
    <property type="protein sequence ID" value="CAB4215014.1"/>
    <property type="molecule type" value="Genomic_DNA"/>
</dbReference>
<protein>
    <recommendedName>
        <fullName evidence="3">Homing endonuclease LAGLIDADG domain-containing protein</fullName>
    </recommendedName>
</protein>